<reference evidence="1 2" key="1">
    <citation type="submission" date="2014-02" db="EMBL/GenBank/DDBJ databases">
        <title>The small core and large imbalanced accessory genome model reveals a collaborative survival strategy of Sorangium cellulosum strains in nature.</title>
        <authorList>
            <person name="Han K."/>
            <person name="Peng R."/>
            <person name="Blom J."/>
            <person name="Li Y.-Z."/>
        </authorList>
    </citation>
    <scope>NUCLEOTIDE SEQUENCE [LARGE SCALE GENOMIC DNA]</scope>
    <source>
        <strain evidence="1 2">So0157-18</strain>
    </source>
</reference>
<evidence type="ECO:0000313" key="1">
    <source>
        <dbReference type="EMBL" id="KYF58556.1"/>
    </source>
</evidence>
<gene>
    <name evidence="1" type="ORF">BE04_12925</name>
</gene>
<evidence type="ECO:0000313" key="2">
    <source>
        <dbReference type="Proteomes" id="UP000075604"/>
    </source>
</evidence>
<organism evidence="1 2">
    <name type="scientific">Sorangium cellulosum</name>
    <name type="common">Polyangium cellulosum</name>
    <dbReference type="NCBI Taxonomy" id="56"/>
    <lineage>
        <taxon>Bacteria</taxon>
        <taxon>Pseudomonadati</taxon>
        <taxon>Myxococcota</taxon>
        <taxon>Polyangia</taxon>
        <taxon>Polyangiales</taxon>
        <taxon>Polyangiaceae</taxon>
        <taxon>Sorangium</taxon>
    </lineage>
</organism>
<sequence>MRGWRAERINVEAMDELVRQVAEKVGISEDKARVAVETVVNFLKAKLPAPLAAHVDTALGAAAPAIANLDVGGLASSLGGLFGKK</sequence>
<evidence type="ECO:0008006" key="3">
    <source>
        <dbReference type="Google" id="ProtNLM"/>
    </source>
</evidence>
<dbReference type="EMBL" id="JELX01001569">
    <property type="protein sequence ID" value="KYF58556.1"/>
    <property type="molecule type" value="Genomic_DNA"/>
</dbReference>
<dbReference type="AlphaFoldDB" id="A0A150PSV0"/>
<name>A0A150PSV0_SORCE</name>
<comment type="caution">
    <text evidence="1">The sequence shown here is derived from an EMBL/GenBank/DDBJ whole genome shotgun (WGS) entry which is preliminary data.</text>
</comment>
<proteinExistence type="predicted"/>
<dbReference type="Proteomes" id="UP000075604">
    <property type="component" value="Unassembled WGS sequence"/>
</dbReference>
<accession>A0A150PSV0</accession>
<protein>
    <recommendedName>
        <fullName evidence="3">DUF2267 domain-containing protein</fullName>
    </recommendedName>
</protein>